<proteinExistence type="predicted"/>
<comment type="caution">
    <text evidence="1">The sequence shown here is derived from an EMBL/GenBank/DDBJ whole genome shotgun (WGS) entry which is preliminary data.</text>
</comment>
<organism evidence="1 2">
    <name type="scientific">Caenorhabditis nigoni</name>
    <dbReference type="NCBI Taxonomy" id="1611254"/>
    <lineage>
        <taxon>Eukaryota</taxon>
        <taxon>Metazoa</taxon>
        <taxon>Ecdysozoa</taxon>
        <taxon>Nematoda</taxon>
        <taxon>Chromadorea</taxon>
        <taxon>Rhabditida</taxon>
        <taxon>Rhabditina</taxon>
        <taxon>Rhabditomorpha</taxon>
        <taxon>Rhabditoidea</taxon>
        <taxon>Rhabditidae</taxon>
        <taxon>Peloderinae</taxon>
        <taxon>Caenorhabditis</taxon>
    </lineage>
</organism>
<name>A0A2G5SQR0_9PELO</name>
<keyword evidence="2" id="KW-1185">Reference proteome</keyword>
<protein>
    <submittedName>
        <fullName evidence="1">Uncharacterized protein</fullName>
    </submittedName>
</protein>
<accession>A0A2G5SQR0</accession>
<evidence type="ECO:0000313" key="1">
    <source>
        <dbReference type="EMBL" id="PIC17176.1"/>
    </source>
</evidence>
<dbReference type="AlphaFoldDB" id="A0A2G5SQR0"/>
<sequence>MYQTMCYSKIKKALMEKDERIFQMQKIIDHQIIVSRFVDTKMLEIRKENEKLFLRNEELEALIKDAGKAPKNDPRTSQQEKNDNLILHSSAIRVPVIASANASQMAEQSIANIYHKMATGEYRERPSIRFICRTEKENRQDLSVKKIIKSTWRPDSVARQIVTNPEVPKAPLSFAQQAYAKPGEIFHQPHGPTPANYSEDWF</sequence>
<dbReference type="EMBL" id="PDUG01000006">
    <property type="protein sequence ID" value="PIC17176.1"/>
    <property type="molecule type" value="Genomic_DNA"/>
</dbReference>
<reference evidence="2" key="1">
    <citation type="submission" date="2017-10" db="EMBL/GenBank/DDBJ databases">
        <title>Rapid genome shrinkage in a self-fertile nematode reveals novel sperm competition proteins.</title>
        <authorList>
            <person name="Yin D."/>
            <person name="Schwarz E.M."/>
            <person name="Thomas C.G."/>
            <person name="Felde R.L."/>
            <person name="Korf I.F."/>
            <person name="Cutter A.D."/>
            <person name="Schartner C.M."/>
            <person name="Ralston E.J."/>
            <person name="Meyer B.J."/>
            <person name="Haag E.S."/>
        </authorList>
    </citation>
    <scope>NUCLEOTIDE SEQUENCE [LARGE SCALE GENOMIC DNA]</scope>
    <source>
        <strain evidence="2">JU1422</strain>
    </source>
</reference>
<evidence type="ECO:0000313" key="2">
    <source>
        <dbReference type="Proteomes" id="UP000230233"/>
    </source>
</evidence>
<dbReference type="Proteomes" id="UP000230233">
    <property type="component" value="Chromosome X"/>
</dbReference>
<gene>
    <name evidence="1" type="primary">Cnig_chr_X.g23509</name>
    <name evidence="1" type="ORF">B9Z55_023509</name>
</gene>